<dbReference type="AlphaFoldDB" id="A0A934K181"/>
<evidence type="ECO:0000313" key="2">
    <source>
        <dbReference type="Proteomes" id="UP000612893"/>
    </source>
</evidence>
<dbReference type="EMBL" id="JAEKNR010000032">
    <property type="protein sequence ID" value="MBJ7597044.1"/>
    <property type="molecule type" value="Genomic_DNA"/>
</dbReference>
<dbReference type="RefSeq" id="WP_338198967.1">
    <property type="nucleotide sequence ID" value="NZ_JAEKNR010000032.1"/>
</dbReference>
<proteinExistence type="predicted"/>
<dbReference type="SUPFAM" id="SSF52833">
    <property type="entry name" value="Thioredoxin-like"/>
    <property type="match status" value="1"/>
</dbReference>
<protein>
    <submittedName>
        <fullName evidence="1">Redoxin domain-containing protein</fullName>
    </submittedName>
</protein>
<dbReference type="Gene3D" id="3.40.30.10">
    <property type="entry name" value="Glutaredoxin"/>
    <property type="match status" value="1"/>
</dbReference>
<accession>A0A934K181</accession>
<dbReference type="InterPro" id="IPR036249">
    <property type="entry name" value="Thioredoxin-like_sf"/>
</dbReference>
<dbReference type="Proteomes" id="UP000612893">
    <property type="component" value="Unassembled WGS sequence"/>
</dbReference>
<organism evidence="1 2">
    <name type="scientific">Candidatus Nephthysia bennettiae</name>
    <dbReference type="NCBI Taxonomy" id="3127016"/>
    <lineage>
        <taxon>Bacteria</taxon>
        <taxon>Bacillati</taxon>
        <taxon>Candidatus Dormiibacterota</taxon>
        <taxon>Candidatus Dormibacteria</taxon>
        <taxon>Candidatus Dormibacterales</taxon>
        <taxon>Candidatus Dormibacteraceae</taxon>
        <taxon>Candidatus Nephthysia</taxon>
    </lineage>
</organism>
<evidence type="ECO:0000313" key="1">
    <source>
        <dbReference type="EMBL" id="MBJ7597044.1"/>
    </source>
</evidence>
<comment type="caution">
    <text evidence="1">The sequence shown here is derived from an EMBL/GenBank/DDBJ whole genome shotgun (WGS) entry which is preliminary data.</text>
</comment>
<name>A0A934K181_9BACT</name>
<sequence length="41" mass="4631">MSIGVGDPAPPIELPAHDAARWRLADRRGRPVVLIFHRHLH</sequence>
<reference evidence="1" key="1">
    <citation type="submission" date="2020-10" db="EMBL/GenBank/DDBJ databases">
        <title>Ca. Dormibacterota MAGs.</title>
        <authorList>
            <person name="Montgomery K."/>
        </authorList>
    </citation>
    <scope>NUCLEOTIDE SEQUENCE [LARGE SCALE GENOMIC DNA]</scope>
    <source>
        <strain evidence="1">SC8812_S17_10</strain>
    </source>
</reference>
<gene>
    <name evidence="1" type="ORF">JF922_03020</name>
</gene>
<keyword evidence="2" id="KW-1185">Reference proteome</keyword>